<dbReference type="InterPro" id="IPR051055">
    <property type="entry name" value="PIF1_helicase"/>
</dbReference>
<dbReference type="PANTHER" id="PTHR47642">
    <property type="entry name" value="ATP-DEPENDENT DNA HELICASE"/>
    <property type="match status" value="1"/>
</dbReference>
<reference evidence="1" key="1">
    <citation type="submission" date="2021-10" db="EMBL/GenBank/DDBJ databases">
        <title>Tropical sea cucumber genome reveals ecological adaptation and Cuvierian tubules defense mechanism.</title>
        <authorList>
            <person name="Chen T."/>
        </authorList>
    </citation>
    <scope>NUCLEOTIDE SEQUENCE</scope>
    <source>
        <strain evidence="1">Nanhai2018</strain>
        <tissue evidence="1">Muscle</tissue>
    </source>
</reference>
<dbReference type="AlphaFoldDB" id="A0A9Q1BC52"/>
<protein>
    <submittedName>
        <fullName evidence="1">Uncharacterized protein</fullName>
    </submittedName>
</protein>
<organism evidence="1 2">
    <name type="scientific">Holothuria leucospilota</name>
    <name type="common">Black long sea cucumber</name>
    <name type="synonym">Mertensiothuria leucospilota</name>
    <dbReference type="NCBI Taxonomy" id="206669"/>
    <lineage>
        <taxon>Eukaryota</taxon>
        <taxon>Metazoa</taxon>
        <taxon>Echinodermata</taxon>
        <taxon>Eleutherozoa</taxon>
        <taxon>Echinozoa</taxon>
        <taxon>Holothuroidea</taxon>
        <taxon>Aspidochirotacea</taxon>
        <taxon>Aspidochirotida</taxon>
        <taxon>Holothuriidae</taxon>
        <taxon>Holothuria</taxon>
    </lineage>
</organism>
<dbReference type="EMBL" id="JAIZAY010000079">
    <property type="protein sequence ID" value="KAJ8019127.1"/>
    <property type="molecule type" value="Genomic_DNA"/>
</dbReference>
<dbReference type="OrthoDB" id="10063152at2759"/>
<proteinExistence type="predicted"/>
<comment type="caution">
    <text evidence="1">The sequence shown here is derived from an EMBL/GenBank/DDBJ whole genome shotgun (WGS) entry which is preliminary data.</text>
</comment>
<name>A0A9Q1BC52_HOLLE</name>
<gene>
    <name evidence="1" type="ORF">HOLleu_42480</name>
</gene>
<dbReference type="PANTHER" id="PTHR47642:SF5">
    <property type="entry name" value="ATP-DEPENDENT DNA HELICASE"/>
    <property type="match status" value="1"/>
</dbReference>
<sequence>MDIQYVLKSYACVMYIVPYISKGQRGMSYLMQRATREARDGNHDIKQRVRHIGNKFLNHVELSAQRVVYLVLQMSLRKARQQFVFFNISLPEERTVLLKPFECYPRATRRLH</sequence>
<evidence type="ECO:0000313" key="1">
    <source>
        <dbReference type="EMBL" id="KAJ8019127.1"/>
    </source>
</evidence>
<keyword evidence="2" id="KW-1185">Reference proteome</keyword>
<evidence type="ECO:0000313" key="2">
    <source>
        <dbReference type="Proteomes" id="UP001152320"/>
    </source>
</evidence>
<dbReference type="Proteomes" id="UP001152320">
    <property type="component" value="Unassembled WGS sequence"/>
</dbReference>
<accession>A0A9Q1BC52</accession>